<dbReference type="GO" id="GO:0006508">
    <property type="term" value="P:proteolysis"/>
    <property type="evidence" value="ECO:0007669"/>
    <property type="project" value="UniProtKB-KW"/>
</dbReference>
<evidence type="ECO:0000313" key="7">
    <source>
        <dbReference type="EMBL" id="MBB6732707.1"/>
    </source>
</evidence>
<keyword evidence="4" id="KW-0788">Thiol protease</keyword>
<evidence type="ECO:0000313" key="8">
    <source>
        <dbReference type="Proteomes" id="UP000564644"/>
    </source>
</evidence>
<feature type="signal peptide" evidence="5">
    <location>
        <begin position="1"/>
        <end position="32"/>
    </location>
</feature>
<sequence length="159" mass="17303">MNFRYGKTLAGIALSFTLLTGGILAVNSPAHAAETMSPTAANIISTGERFMGVPYQWGAASGRTDRFDCSSFTQYVFGQNGIKLPRSSKQQLKVGVPVSRDQLQPGDLVFFYNPVHHVAIYIGNGKLLHTFGKGGVTITNLNTGWWNTHYTTARHVLPS</sequence>
<keyword evidence="2" id="KW-0645">Protease</keyword>
<feature type="domain" description="NlpC/P60" evidence="6">
    <location>
        <begin position="37"/>
        <end position="157"/>
    </location>
</feature>
<evidence type="ECO:0000256" key="3">
    <source>
        <dbReference type="ARBA" id="ARBA00022801"/>
    </source>
</evidence>
<dbReference type="Gene3D" id="3.90.1720.10">
    <property type="entry name" value="endopeptidase domain like (from Nostoc punctiforme)"/>
    <property type="match status" value="1"/>
</dbReference>
<accession>A0A7X0SMG7</accession>
<dbReference type="InterPro" id="IPR000064">
    <property type="entry name" value="NLP_P60_dom"/>
</dbReference>
<name>A0A7X0SMG7_9BACL</name>
<evidence type="ECO:0000256" key="5">
    <source>
        <dbReference type="SAM" id="SignalP"/>
    </source>
</evidence>
<dbReference type="RefSeq" id="WP_185130366.1">
    <property type="nucleotide sequence ID" value="NZ_JACJVO010000021.1"/>
</dbReference>
<proteinExistence type="inferred from homology"/>
<reference evidence="7 8" key="1">
    <citation type="submission" date="2020-08" db="EMBL/GenBank/DDBJ databases">
        <title>Cohnella phylogeny.</title>
        <authorList>
            <person name="Dunlap C."/>
        </authorList>
    </citation>
    <scope>NUCLEOTIDE SEQUENCE [LARGE SCALE GENOMIC DNA]</scope>
    <source>
        <strain evidence="7 8">CBP 2801</strain>
    </source>
</reference>
<evidence type="ECO:0000256" key="4">
    <source>
        <dbReference type="ARBA" id="ARBA00022807"/>
    </source>
</evidence>
<keyword evidence="5" id="KW-0732">Signal</keyword>
<dbReference type="Pfam" id="PF00877">
    <property type="entry name" value="NLPC_P60"/>
    <property type="match status" value="1"/>
</dbReference>
<evidence type="ECO:0000256" key="1">
    <source>
        <dbReference type="ARBA" id="ARBA00007074"/>
    </source>
</evidence>
<keyword evidence="8" id="KW-1185">Reference proteome</keyword>
<feature type="chain" id="PRO_5031345211" evidence="5">
    <location>
        <begin position="33"/>
        <end position="159"/>
    </location>
</feature>
<organism evidence="7 8">
    <name type="scientific">Cohnella zeiphila</name>
    <dbReference type="NCBI Taxonomy" id="2761120"/>
    <lineage>
        <taxon>Bacteria</taxon>
        <taxon>Bacillati</taxon>
        <taxon>Bacillota</taxon>
        <taxon>Bacilli</taxon>
        <taxon>Bacillales</taxon>
        <taxon>Paenibacillaceae</taxon>
        <taxon>Cohnella</taxon>
    </lineage>
</organism>
<evidence type="ECO:0000256" key="2">
    <source>
        <dbReference type="ARBA" id="ARBA00022670"/>
    </source>
</evidence>
<dbReference type="SUPFAM" id="SSF54001">
    <property type="entry name" value="Cysteine proteinases"/>
    <property type="match status" value="1"/>
</dbReference>
<dbReference type="PROSITE" id="PS51935">
    <property type="entry name" value="NLPC_P60"/>
    <property type="match status" value="1"/>
</dbReference>
<dbReference type="Proteomes" id="UP000564644">
    <property type="component" value="Unassembled WGS sequence"/>
</dbReference>
<dbReference type="PANTHER" id="PTHR47053:SF3">
    <property type="entry name" value="GAMMA-D-GLUTAMYL-L-LYSINE DIPEPTIDYL-PEPTIDASE"/>
    <property type="match status" value="1"/>
</dbReference>
<dbReference type="GO" id="GO:0008234">
    <property type="term" value="F:cysteine-type peptidase activity"/>
    <property type="evidence" value="ECO:0007669"/>
    <property type="project" value="UniProtKB-KW"/>
</dbReference>
<dbReference type="InterPro" id="IPR038765">
    <property type="entry name" value="Papain-like_cys_pep_sf"/>
</dbReference>
<comment type="similarity">
    <text evidence="1">Belongs to the peptidase C40 family.</text>
</comment>
<protein>
    <submittedName>
        <fullName evidence="7">C40 family peptidase</fullName>
    </submittedName>
</protein>
<dbReference type="PANTHER" id="PTHR47053">
    <property type="entry name" value="MUREIN DD-ENDOPEPTIDASE MEPH-RELATED"/>
    <property type="match status" value="1"/>
</dbReference>
<evidence type="ECO:0000259" key="6">
    <source>
        <dbReference type="PROSITE" id="PS51935"/>
    </source>
</evidence>
<comment type="caution">
    <text evidence="7">The sequence shown here is derived from an EMBL/GenBank/DDBJ whole genome shotgun (WGS) entry which is preliminary data.</text>
</comment>
<dbReference type="EMBL" id="JACJVO010000021">
    <property type="protein sequence ID" value="MBB6732707.1"/>
    <property type="molecule type" value="Genomic_DNA"/>
</dbReference>
<dbReference type="AlphaFoldDB" id="A0A7X0SMG7"/>
<gene>
    <name evidence="7" type="ORF">H7C18_17435</name>
</gene>
<dbReference type="InterPro" id="IPR051202">
    <property type="entry name" value="Peptidase_C40"/>
</dbReference>
<keyword evidence="3" id="KW-0378">Hydrolase</keyword>